<evidence type="ECO:0000313" key="3">
    <source>
        <dbReference type="Proteomes" id="UP000234341"/>
    </source>
</evidence>
<dbReference type="Gene3D" id="3.30.720.120">
    <property type="match status" value="1"/>
</dbReference>
<dbReference type="OrthoDB" id="9797663at2"/>
<evidence type="ECO:0000313" key="2">
    <source>
        <dbReference type="EMBL" id="PLP99680.1"/>
    </source>
</evidence>
<dbReference type="AlphaFoldDB" id="A0A2N5CBR0"/>
<protein>
    <submittedName>
        <fullName evidence="2">Glyoxalase</fullName>
    </submittedName>
</protein>
<dbReference type="InterPro" id="IPR029068">
    <property type="entry name" value="Glyas_Bleomycin-R_OHBP_Dase"/>
</dbReference>
<feature type="domain" description="VOC" evidence="1">
    <location>
        <begin position="4"/>
        <end position="124"/>
    </location>
</feature>
<organism evidence="2 3">
    <name type="scientific">Cupriavidus pauculus</name>
    <dbReference type="NCBI Taxonomy" id="82633"/>
    <lineage>
        <taxon>Bacteria</taxon>
        <taxon>Pseudomonadati</taxon>
        <taxon>Pseudomonadota</taxon>
        <taxon>Betaproteobacteria</taxon>
        <taxon>Burkholderiales</taxon>
        <taxon>Burkholderiaceae</taxon>
        <taxon>Cupriavidus</taxon>
    </lineage>
</organism>
<dbReference type="Pfam" id="PF00903">
    <property type="entry name" value="Glyoxalase"/>
    <property type="match status" value="1"/>
</dbReference>
<evidence type="ECO:0000259" key="1">
    <source>
        <dbReference type="PROSITE" id="PS51819"/>
    </source>
</evidence>
<dbReference type="EMBL" id="PJRP01000006">
    <property type="protein sequence ID" value="PLP99680.1"/>
    <property type="molecule type" value="Genomic_DNA"/>
</dbReference>
<dbReference type="Gene3D" id="3.30.720.110">
    <property type="match status" value="1"/>
</dbReference>
<comment type="caution">
    <text evidence="2">The sequence shown here is derived from an EMBL/GenBank/DDBJ whole genome shotgun (WGS) entry which is preliminary data.</text>
</comment>
<accession>A0A2N5CBR0</accession>
<name>A0A2N5CBR0_9BURK</name>
<sequence length="142" mass="15220">MRTTSFYPVLMTEDVAGTAAFYAAHFGFAPVFTADWYVHLQSGQDPHMNLAILDANHDTIPAPGRGRTAAGMLLNFEVDDVDAVYARVSGAGLPILLALRDEAFGQRHFITVDPNGVMLDIITPIAPSAEFAAQYAPDALPG</sequence>
<gene>
    <name evidence="2" type="ORF">CYJ10_14850</name>
</gene>
<dbReference type="InterPro" id="IPR004360">
    <property type="entry name" value="Glyas_Fos-R_dOase_dom"/>
</dbReference>
<dbReference type="Proteomes" id="UP000234341">
    <property type="component" value="Unassembled WGS sequence"/>
</dbReference>
<reference evidence="2 3" key="1">
    <citation type="submission" date="2017-12" db="EMBL/GenBank/DDBJ databases">
        <title>Genome sequence of the active heterotrophic nitrifier-denitrifier, Cupriavidus pauculus UM1.</title>
        <authorList>
            <person name="Putonti C."/>
            <person name="Castignetti D."/>
        </authorList>
    </citation>
    <scope>NUCLEOTIDE SEQUENCE [LARGE SCALE GENOMIC DNA]</scope>
    <source>
        <strain evidence="2 3">UM1</strain>
    </source>
</reference>
<proteinExistence type="predicted"/>
<dbReference type="InterPro" id="IPR037523">
    <property type="entry name" value="VOC_core"/>
</dbReference>
<dbReference type="RefSeq" id="WP_101682260.1">
    <property type="nucleotide sequence ID" value="NZ_PJRP01000006.1"/>
</dbReference>
<dbReference type="PROSITE" id="PS51819">
    <property type="entry name" value="VOC"/>
    <property type="match status" value="1"/>
</dbReference>
<dbReference type="SUPFAM" id="SSF54593">
    <property type="entry name" value="Glyoxalase/Bleomycin resistance protein/Dihydroxybiphenyl dioxygenase"/>
    <property type="match status" value="1"/>
</dbReference>